<evidence type="ECO:0000256" key="2">
    <source>
        <dbReference type="ARBA" id="ARBA00023315"/>
    </source>
</evidence>
<accession>A0A937D0Z2</accession>
<dbReference type="PANTHER" id="PTHR43877:SF1">
    <property type="entry name" value="ACETYLTRANSFERASE"/>
    <property type="match status" value="1"/>
</dbReference>
<sequence length="191" mass="21283">MTVRIRDGSEADIEGIARVHVQGWRESYKDFLSPDALAGLSVEERMMMWQRVLDRADPQSKLLVAETRDGEIVGFARGGPIRSKEPVLLGTEAEIFAIYLLDRVKRQGIGRRLMNGVFDHLRSQGFRSVGLWVLKENLPARRFYEALGGTPGPEQAFDLRGQTVTEIAYRFDPEAIAPLSSPASAAREGDP</sequence>
<protein>
    <submittedName>
        <fullName evidence="4">GNAT family N-acetyltransferase</fullName>
    </submittedName>
</protein>
<dbReference type="PANTHER" id="PTHR43877">
    <property type="entry name" value="AMINOALKYLPHOSPHONATE N-ACETYLTRANSFERASE-RELATED-RELATED"/>
    <property type="match status" value="1"/>
</dbReference>
<proteinExistence type="predicted"/>
<dbReference type="InterPro" id="IPR000182">
    <property type="entry name" value="GNAT_dom"/>
</dbReference>
<keyword evidence="1" id="KW-0808">Transferase</keyword>
<dbReference type="SUPFAM" id="SSF55729">
    <property type="entry name" value="Acyl-CoA N-acyltransferases (Nat)"/>
    <property type="match status" value="1"/>
</dbReference>
<comment type="caution">
    <text evidence="4">The sequence shown here is derived from an EMBL/GenBank/DDBJ whole genome shotgun (WGS) entry which is preliminary data.</text>
</comment>
<feature type="domain" description="N-acetyltransferase" evidence="3">
    <location>
        <begin position="3"/>
        <end position="174"/>
    </location>
</feature>
<dbReference type="RefSeq" id="WP_202063282.1">
    <property type="nucleotide sequence ID" value="NZ_JAEQMY010000040.1"/>
</dbReference>
<gene>
    <name evidence="4" type="ORF">JKG68_20850</name>
</gene>
<dbReference type="InterPro" id="IPR016181">
    <property type="entry name" value="Acyl_CoA_acyltransferase"/>
</dbReference>
<dbReference type="Pfam" id="PF00583">
    <property type="entry name" value="Acetyltransf_1"/>
    <property type="match status" value="1"/>
</dbReference>
<keyword evidence="2" id="KW-0012">Acyltransferase</keyword>
<dbReference type="GO" id="GO:0016747">
    <property type="term" value="F:acyltransferase activity, transferring groups other than amino-acyl groups"/>
    <property type="evidence" value="ECO:0007669"/>
    <property type="project" value="InterPro"/>
</dbReference>
<dbReference type="EMBL" id="JAEQMY010000040">
    <property type="protein sequence ID" value="MBL0406411.1"/>
    <property type="molecule type" value="Genomic_DNA"/>
</dbReference>
<dbReference type="Gene3D" id="3.40.630.30">
    <property type="match status" value="1"/>
</dbReference>
<dbReference type="CDD" id="cd04301">
    <property type="entry name" value="NAT_SF"/>
    <property type="match status" value="1"/>
</dbReference>
<evidence type="ECO:0000259" key="3">
    <source>
        <dbReference type="PROSITE" id="PS51186"/>
    </source>
</evidence>
<dbReference type="InterPro" id="IPR050832">
    <property type="entry name" value="Bact_Acetyltransf"/>
</dbReference>
<evidence type="ECO:0000256" key="1">
    <source>
        <dbReference type="ARBA" id="ARBA00022679"/>
    </source>
</evidence>
<reference evidence="4" key="1">
    <citation type="submission" date="2021-01" db="EMBL/GenBank/DDBJ databases">
        <title>Microvirga sp.</title>
        <authorList>
            <person name="Kim M.K."/>
        </authorList>
    </citation>
    <scope>NUCLEOTIDE SEQUENCE</scope>
    <source>
        <strain evidence="4">5420S-16</strain>
    </source>
</reference>
<dbReference type="PROSITE" id="PS51186">
    <property type="entry name" value="GNAT"/>
    <property type="match status" value="1"/>
</dbReference>
<dbReference type="Proteomes" id="UP000605848">
    <property type="component" value="Unassembled WGS sequence"/>
</dbReference>
<evidence type="ECO:0000313" key="5">
    <source>
        <dbReference type="Proteomes" id="UP000605848"/>
    </source>
</evidence>
<keyword evidence="5" id="KW-1185">Reference proteome</keyword>
<name>A0A937D0Z2_9HYPH</name>
<organism evidence="4 5">
    <name type="scientific">Microvirga aerilata</name>
    <dbReference type="NCBI Taxonomy" id="670292"/>
    <lineage>
        <taxon>Bacteria</taxon>
        <taxon>Pseudomonadati</taxon>
        <taxon>Pseudomonadota</taxon>
        <taxon>Alphaproteobacteria</taxon>
        <taxon>Hyphomicrobiales</taxon>
        <taxon>Methylobacteriaceae</taxon>
        <taxon>Microvirga</taxon>
    </lineage>
</organism>
<dbReference type="AlphaFoldDB" id="A0A937D0Z2"/>
<evidence type="ECO:0000313" key="4">
    <source>
        <dbReference type="EMBL" id="MBL0406411.1"/>
    </source>
</evidence>